<sequence length="667" mass="73797">MDISYLGLLLAFLINFTRAISTFSPARPPSLPLAVKSPYLSTWLDAGRDGGNGGYLPGQWPQFWTNQVTGWTGLIRVDGTTYTWMGNPIGPALAEQVTYEYTSTKSIFTIDVAGKLAMNITFLSPITPDDMMRQSLVFSYMNVEVTSMDGTTHDVQLYSDISAGQIAYHHVFKQDQALFSENDDQAEWGDCKLTHQSGIDKDVRGAFTSNGKLGNTNDTNYRAINNQWPVFGFSVDLGKVGTYPVDTLFSLGLCQTQAVQFAGNGGTQALPSLWTSFFTDERQALSFFHQDYSTSLNLSTDFDQRVARDSVAAAGQNYLTITSLSARQAFGATQLVGSWSSKYYLFLKEISSDGNVQTVDVVFPAFPFFLYANPTLLKLLLDPLFENQEAGLYSQMYSMHDLGTHYPNGTGHPAGDDEYMPVEECGNMLLMTLAYAQQANDIGYLIQHYPILHQWNEYLVNYSLYPAFQVSTDDFAGSLANQTNLALKGIIGIAAMAEIAHLTGNHHDAGIFTNISYNFINTWQSLAISKNTYPPHTTLSYGDEDSNGLLYNLYSDKLLSLNLVPSSVYDMQSAFYGSSGVAQKYGVPLDTRHNYTKGDWEIWTAAISDESTRDMFIQKVATWISETPTQRALTDLYDTISGDWPIDGPQFASRPVMGGTFALLALP</sequence>
<evidence type="ECO:0000259" key="3">
    <source>
        <dbReference type="Pfam" id="PF17168"/>
    </source>
</evidence>
<feature type="domain" description="Glutaminase A N-terminal" evidence="3">
    <location>
        <begin position="104"/>
        <end position="309"/>
    </location>
</feature>
<dbReference type="AlphaFoldDB" id="A0A8E2JEJ8"/>
<feature type="domain" description="Glutaminase A central" evidence="2">
    <location>
        <begin position="315"/>
        <end position="664"/>
    </location>
</feature>
<name>A0A8E2JEJ8_9PEZI</name>
<dbReference type="InterPro" id="IPR052743">
    <property type="entry name" value="Glutaminase_GtaA"/>
</dbReference>
<organism evidence="4 5">
    <name type="scientific">Lepidopterella palustris CBS 459.81</name>
    <dbReference type="NCBI Taxonomy" id="1314670"/>
    <lineage>
        <taxon>Eukaryota</taxon>
        <taxon>Fungi</taxon>
        <taxon>Dikarya</taxon>
        <taxon>Ascomycota</taxon>
        <taxon>Pezizomycotina</taxon>
        <taxon>Dothideomycetes</taxon>
        <taxon>Pleosporomycetidae</taxon>
        <taxon>Mytilinidiales</taxon>
        <taxon>Argynnaceae</taxon>
        <taxon>Lepidopterella</taxon>
    </lineage>
</organism>
<proteinExistence type="predicted"/>
<dbReference type="InterPro" id="IPR033433">
    <property type="entry name" value="GtaA_N"/>
</dbReference>
<evidence type="ECO:0000313" key="4">
    <source>
        <dbReference type="EMBL" id="OCK79634.1"/>
    </source>
</evidence>
<protein>
    <submittedName>
        <fullName evidence="4">Glutaminase GtaA</fullName>
    </submittedName>
</protein>
<dbReference type="Proteomes" id="UP000250266">
    <property type="component" value="Unassembled WGS sequence"/>
</dbReference>
<gene>
    <name evidence="4" type="ORF">K432DRAFT_435237</name>
</gene>
<evidence type="ECO:0000259" key="2">
    <source>
        <dbReference type="Pfam" id="PF16335"/>
    </source>
</evidence>
<dbReference type="Pfam" id="PF17168">
    <property type="entry name" value="DUF5127"/>
    <property type="match status" value="1"/>
</dbReference>
<dbReference type="PANTHER" id="PTHR31987:SF1">
    <property type="entry name" value="GLUTAMINASE A"/>
    <property type="match status" value="1"/>
</dbReference>
<evidence type="ECO:0000256" key="1">
    <source>
        <dbReference type="SAM" id="SignalP"/>
    </source>
</evidence>
<feature type="chain" id="PRO_5034583650" evidence="1">
    <location>
        <begin position="20"/>
        <end position="667"/>
    </location>
</feature>
<dbReference type="OrthoDB" id="431715at2759"/>
<keyword evidence="1" id="KW-0732">Signal</keyword>
<reference evidence="4 5" key="1">
    <citation type="journal article" date="2016" name="Nat. Commun.">
        <title>Ectomycorrhizal ecology is imprinted in the genome of the dominant symbiotic fungus Cenococcum geophilum.</title>
        <authorList>
            <consortium name="DOE Joint Genome Institute"/>
            <person name="Peter M."/>
            <person name="Kohler A."/>
            <person name="Ohm R.A."/>
            <person name="Kuo A."/>
            <person name="Krutzmann J."/>
            <person name="Morin E."/>
            <person name="Arend M."/>
            <person name="Barry K.W."/>
            <person name="Binder M."/>
            <person name="Choi C."/>
            <person name="Clum A."/>
            <person name="Copeland A."/>
            <person name="Grisel N."/>
            <person name="Haridas S."/>
            <person name="Kipfer T."/>
            <person name="LaButti K."/>
            <person name="Lindquist E."/>
            <person name="Lipzen A."/>
            <person name="Maire R."/>
            <person name="Meier B."/>
            <person name="Mihaltcheva S."/>
            <person name="Molinier V."/>
            <person name="Murat C."/>
            <person name="Poggeler S."/>
            <person name="Quandt C.A."/>
            <person name="Sperisen C."/>
            <person name="Tritt A."/>
            <person name="Tisserant E."/>
            <person name="Crous P.W."/>
            <person name="Henrissat B."/>
            <person name="Nehls U."/>
            <person name="Egli S."/>
            <person name="Spatafora J.W."/>
            <person name="Grigoriev I.V."/>
            <person name="Martin F.M."/>
        </authorList>
    </citation>
    <scope>NUCLEOTIDE SEQUENCE [LARGE SCALE GENOMIC DNA]</scope>
    <source>
        <strain evidence="4 5">CBS 459.81</strain>
    </source>
</reference>
<keyword evidence="5" id="KW-1185">Reference proteome</keyword>
<accession>A0A8E2JEJ8</accession>
<evidence type="ECO:0000313" key="5">
    <source>
        <dbReference type="Proteomes" id="UP000250266"/>
    </source>
</evidence>
<feature type="signal peptide" evidence="1">
    <location>
        <begin position="1"/>
        <end position="19"/>
    </location>
</feature>
<dbReference type="EMBL" id="KV744995">
    <property type="protein sequence ID" value="OCK79634.1"/>
    <property type="molecule type" value="Genomic_DNA"/>
</dbReference>
<dbReference type="PANTHER" id="PTHR31987">
    <property type="entry name" value="GLUTAMINASE A-RELATED"/>
    <property type="match status" value="1"/>
</dbReference>
<dbReference type="InterPro" id="IPR032514">
    <property type="entry name" value="GtaA_central"/>
</dbReference>
<dbReference type="Pfam" id="PF16335">
    <property type="entry name" value="GtaA_6_Hairpin"/>
    <property type="match status" value="1"/>
</dbReference>